<dbReference type="EMBL" id="JACXYU010000017">
    <property type="protein sequence ID" value="MBD3934460.1"/>
    <property type="molecule type" value="Genomic_DNA"/>
</dbReference>
<name>A0A927F3R5_9ACTN</name>
<dbReference type="Proteomes" id="UP000632289">
    <property type="component" value="Unassembled WGS sequence"/>
</dbReference>
<dbReference type="Pfam" id="PF03559">
    <property type="entry name" value="Hexose_dehydrat"/>
    <property type="match status" value="2"/>
</dbReference>
<evidence type="ECO:0000313" key="3">
    <source>
        <dbReference type="Proteomes" id="UP000632289"/>
    </source>
</evidence>
<keyword evidence="3" id="KW-1185">Reference proteome</keyword>
<feature type="domain" description="dTDP-4-dehydro-6-deoxy-alpha-D-glucopyranose 2,3-dehydratase" evidence="1">
    <location>
        <begin position="6"/>
        <end position="208"/>
    </location>
</feature>
<dbReference type="InterPro" id="IPR038153">
    <property type="entry name" value="EvaA-like_sf"/>
</dbReference>
<dbReference type="GO" id="GO:0016829">
    <property type="term" value="F:lyase activity"/>
    <property type="evidence" value="ECO:0007669"/>
    <property type="project" value="InterPro"/>
</dbReference>
<evidence type="ECO:0000259" key="1">
    <source>
        <dbReference type="Pfam" id="PF03559"/>
    </source>
</evidence>
<dbReference type="Gene3D" id="3.90.79.40">
    <property type="entry name" value="EvaA sugar 2,3-dehydratase subunit"/>
    <property type="match status" value="2"/>
</dbReference>
<protein>
    <submittedName>
        <fullName evidence="2">NDP-hexose 2,3-dehydratase family protein</fullName>
    </submittedName>
</protein>
<comment type="caution">
    <text evidence="2">The sequence shown here is derived from an EMBL/GenBank/DDBJ whole genome shotgun (WGS) entry which is preliminary data.</text>
</comment>
<proteinExistence type="predicted"/>
<dbReference type="InterPro" id="IPR005212">
    <property type="entry name" value="EvaA-like"/>
</dbReference>
<organism evidence="2 3">
    <name type="scientific">Streptomyces chumphonensis</name>
    <dbReference type="NCBI Taxonomy" id="1214925"/>
    <lineage>
        <taxon>Bacteria</taxon>
        <taxon>Bacillati</taxon>
        <taxon>Actinomycetota</taxon>
        <taxon>Actinomycetes</taxon>
        <taxon>Kitasatosporales</taxon>
        <taxon>Streptomycetaceae</taxon>
        <taxon>Streptomyces</taxon>
    </lineage>
</organism>
<evidence type="ECO:0000313" key="2">
    <source>
        <dbReference type="EMBL" id="MBD3934460.1"/>
    </source>
</evidence>
<sequence>MFRQTSEFTTWFAEQRRVQRHRVTPVRLDALDGWAAEPGTGNLRHRTGRFFTVEGVEVTTGRRVTPSWSQPIIVQPEHGVLGIVVREFDGVPHFLLQAKMEPGNINLLQLSPTVQATRSNYTRVHAGRAVPYLEHFLGPRRGRVLLDALQSEQGSWFLGKRNRNMIVEVTGDVPVLPGFCWLTAAQIGELLREDHLVNMDTRSVLAGLPWGRHGRPEAAVLDGADDTDRAAHTMAELIGHLTEVRAAHAVTRRRVPLNEVKGWSDNGAELRHEDGRYFTVIGVDVEADGREVARWSQPMLAPVGRGLIGFLARHLDGVPHLLAQIRTEAGSFDVAEFAPTVQCLPANHAHLPPGDRPRFLDAVRDAPDAARLLDVTHSEEGGRFHHAANRYTVVLDEDAPRDPGPGFVWLTPRQLADLVRVPGQVDVEARNLLTCLRWWR</sequence>
<feature type="domain" description="dTDP-4-dehydro-6-deoxy-alpha-D-glucopyranose 2,3-dehydratase" evidence="1">
    <location>
        <begin position="235"/>
        <end position="436"/>
    </location>
</feature>
<accession>A0A927F3R5</accession>
<dbReference type="RefSeq" id="WP_191211761.1">
    <property type="nucleotide sequence ID" value="NZ_BAABKL010000050.1"/>
</dbReference>
<dbReference type="AlphaFoldDB" id="A0A927F3R5"/>
<gene>
    <name evidence="2" type="ORF">IF129_23210</name>
</gene>
<reference evidence="2" key="1">
    <citation type="submission" date="2020-09" db="EMBL/GenBank/DDBJ databases">
        <title>Secondary metabolite and genome analysis of marine Streptomyces chumphonensis KK1-2T.</title>
        <authorList>
            <person name="Phongsopitanun W."/>
            <person name="Kanchanasin P."/>
            <person name="Pittayakhajonwut P."/>
            <person name="Suwanborirux K."/>
            <person name="Tanasupawat S."/>
        </authorList>
    </citation>
    <scope>NUCLEOTIDE SEQUENCE</scope>
    <source>
        <strain evidence="2">KK1-2</strain>
    </source>
</reference>